<dbReference type="InParanoid" id="Q3AA14"/>
<proteinExistence type="predicted"/>
<dbReference type="eggNOG" id="COG0438">
    <property type="taxonomic scope" value="Bacteria"/>
</dbReference>
<dbReference type="KEGG" id="chy:CHY_2207"/>
<dbReference type="PANTHER" id="PTHR45947:SF3">
    <property type="entry name" value="SULFOQUINOVOSYL TRANSFERASE SQD2"/>
    <property type="match status" value="1"/>
</dbReference>
<dbReference type="PANTHER" id="PTHR45947">
    <property type="entry name" value="SULFOQUINOVOSYL TRANSFERASE SQD2"/>
    <property type="match status" value="1"/>
</dbReference>
<dbReference type="STRING" id="246194.CHY_2207"/>
<dbReference type="InterPro" id="IPR050194">
    <property type="entry name" value="Glycosyltransferase_grp1"/>
</dbReference>
<dbReference type="OrthoDB" id="2547319at2"/>
<dbReference type="HOGENOM" id="CLU_526646_0_0_9"/>
<keyword evidence="2" id="KW-0808">Transferase</keyword>
<dbReference type="Proteomes" id="UP000002706">
    <property type="component" value="Chromosome"/>
</dbReference>
<gene>
    <name evidence="2" type="ordered locus">CHY_2207</name>
</gene>
<dbReference type="InterPro" id="IPR001296">
    <property type="entry name" value="Glyco_trans_1"/>
</dbReference>
<dbReference type="RefSeq" id="WP_011345093.1">
    <property type="nucleotide sequence ID" value="NC_007503.1"/>
</dbReference>
<evidence type="ECO:0000259" key="1">
    <source>
        <dbReference type="Pfam" id="PF00534"/>
    </source>
</evidence>
<dbReference type="GO" id="GO:0016757">
    <property type="term" value="F:glycosyltransferase activity"/>
    <property type="evidence" value="ECO:0007669"/>
    <property type="project" value="InterPro"/>
</dbReference>
<dbReference type="Pfam" id="PF00534">
    <property type="entry name" value="Glycos_transf_1"/>
    <property type="match status" value="1"/>
</dbReference>
<dbReference type="AlphaFoldDB" id="Q3AA14"/>
<feature type="domain" description="Glycosyl transferase family 1" evidence="1">
    <location>
        <begin position="368"/>
        <end position="450"/>
    </location>
</feature>
<reference evidence="2 3" key="1">
    <citation type="journal article" date="2005" name="PLoS Genet.">
        <title>Life in hot carbon monoxide: the complete genome sequence of Carboxydothermus hydrogenoformans Z-2901.</title>
        <authorList>
            <person name="Wu M."/>
            <person name="Ren Q."/>
            <person name="Durkin A.S."/>
            <person name="Daugherty S.C."/>
            <person name="Brinkac L.M."/>
            <person name="Dodson R.J."/>
            <person name="Madupu R."/>
            <person name="Sullivan S.A."/>
            <person name="Kolonay J.F."/>
            <person name="Haft D.H."/>
            <person name="Nelson W.C."/>
            <person name="Tallon L.J."/>
            <person name="Jones K.M."/>
            <person name="Ulrich L.E."/>
            <person name="Gonzalez J.M."/>
            <person name="Zhulin I.B."/>
            <person name="Robb F.T."/>
            <person name="Eisen J.A."/>
        </authorList>
    </citation>
    <scope>NUCLEOTIDE SEQUENCE [LARGE SCALE GENOMIC DNA]</scope>
    <source>
        <strain evidence="3">ATCC BAA-161 / DSM 6008 / Z-2901</strain>
    </source>
</reference>
<accession>Q3AA14</accession>
<dbReference type="SUPFAM" id="SSF53756">
    <property type="entry name" value="UDP-Glycosyltransferase/glycogen phosphorylase"/>
    <property type="match status" value="2"/>
</dbReference>
<dbReference type="EMBL" id="CP000141">
    <property type="protein sequence ID" value="ABB14365.1"/>
    <property type="molecule type" value="Genomic_DNA"/>
</dbReference>
<name>Q3AA14_CARHZ</name>
<keyword evidence="3" id="KW-1185">Reference proteome</keyword>
<dbReference type="Gene3D" id="3.40.50.2000">
    <property type="entry name" value="Glycogen Phosphorylase B"/>
    <property type="match status" value="2"/>
</dbReference>
<dbReference type="CAZy" id="GT4">
    <property type="family name" value="Glycosyltransferase Family 4"/>
</dbReference>
<sequence>MQELLLLHGYFLSGSGSNLLVRNLASNFAEKDLKTVLVCQERNPEKYPFIRDAIIVEPDTGKLVPYYHNPGGKVILYNPKTSLLPVFVYDDYPGFKVKTFTELSIEELERYINEMVTSLKIISANHNIQFVFAQHLIINPYIVKQLGLPYSITVHGSDISYTIERDERYHFYAREGIKGAYKVITLSNELTRRLKPYLDYPEKVIEITPGVDGKLFGELAAVNLLQIKGNGRSKETEESFYHGLSQVRSLNELLKYIDFIRKNYDYSLTDQHAGEKLNKVSRGRNLILFLGKHLYAKGPQLLALALPYLLEEKVNAAFVGHGLYREVVEALVYFLRENREDLVAEILNYGEEGYPNPGKMFYEELTKSEKEQYLKLARQNLTGDRVVFTGQIFHPELAAVIQRAKLLVVPSLVKEAFGMVAVEGIAAGALPLVDGEGGMASIITNYTAFLKKKGFNLSLDTFILSKLRTAEGVREIVDKGKRLLELYEKLGEEQIWNLNRDFIHSYYDWSRIAQKYRELSQNYWQENPKIC</sequence>
<evidence type="ECO:0000313" key="3">
    <source>
        <dbReference type="Proteomes" id="UP000002706"/>
    </source>
</evidence>
<organism evidence="2 3">
    <name type="scientific">Carboxydothermus hydrogenoformans (strain ATCC BAA-161 / DSM 6008 / Z-2901)</name>
    <dbReference type="NCBI Taxonomy" id="246194"/>
    <lineage>
        <taxon>Bacteria</taxon>
        <taxon>Bacillati</taxon>
        <taxon>Bacillota</taxon>
        <taxon>Clostridia</taxon>
        <taxon>Thermoanaerobacterales</taxon>
        <taxon>Thermoanaerobacteraceae</taxon>
        <taxon>Carboxydothermus</taxon>
    </lineage>
</organism>
<protein>
    <submittedName>
        <fullName evidence="2">Glycosyl transferase, group 1</fullName>
    </submittedName>
</protein>
<evidence type="ECO:0000313" key="2">
    <source>
        <dbReference type="EMBL" id="ABB14365.1"/>
    </source>
</evidence>